<evidence type="ECO:0000313" key="3">
    <source>
        <dbReference type="Proteomes" id="UP000004756"/>
    </source>
</evidence>
<feature type="domain" description="Cyclophilin-like" evidence="1">
    <location>
        <begin position="1"/>
        <end position="87"/>
    </location>
</feature>
<comment type="caution">
    <text evidence="2">The sequence shown here is derived from an EMBL/GenBank/DDBJ whole genome shotgun (WGS) entry which is preliminary data.</text>
</comment>
<reference evidence="2 3" key="2">
    <citation type="submission" date="2009-02" db="EMBL/GenBank/DDBJ databases">
        <title>Draft genome sequence of Clostridium asparagiforme (DSM 15981).</title>
        <authorList>
            <person name="Sudarsanam P."/>
            <person name="Ley R."/>
            <person name="Guruge J."/>
            <person name="Turnbaugh P.J."/>
            <person name="Mahowald M."/>
            <person name="Liep D."/>
            <person name="Gordon J."/>
        </authorList>
    </citation>
    <scope>NUCLEOTIDE SEQUENCE [LARGE SCALE GENOMIC DNA]</scope>
    <source>
        <strain evidence="2 3">DSM 15981</strain>
    </source>
</reference>
<dbReference type="AlphaFoldDB" id="C0CYE0"/>
<dbReference type="EMBL" id="ACCJ01000111">
    <property type="protein sequence ID" value="EEG55874.1"/>
    <property type="molecule type" value="Genomic_DNA"/>
</dbReference>
<sequence>AQQLPMTVNMKELNGNEKYYDLPAPLPESAERIGELHAGDLMLFGSDCLVLFYEDFDTEYRYTRLGAVQDPSGLARALGRGDVTVTFFLADRAGDGPPGGP</sequence>
<dbReference type="RefSeq" id="WP_007709629.1">
    <property type="nucleotide sequence ID" value="NZ_GG657591.1"/>
</dbReference>
<keyword evidence="3" id="KW-1185">Reference proteome</keyword>
<dbReference type="Proteomes" id="UP000004756">
    <property type="component" value="Unassembled WGS sequence"/>
</dbReference>
<gene>
    <name evidence="2" type="ORF">CLOSTASPAR_02016</name>
</gene>
<dbReference type="InterPro" id="IPR041183">
    <property type="entry name" value="Cyclophilin-like"/>
</dbReference>
<proteinExistence type="predicted"/>
<dbReference type="HOGENOM" id="CLU_2283247_0_0_9"/>
<evidence type="ECO:0000259" key="1">
    <source>
        <dbReference type="Pfam" id="PF18050"/>
    </source>
</evidence>
<accession>C0CYE0</accession>
<protein>
    <recommendedName>
        <fullName evidence="1">Cyclophilin-like domain-containing protein</fullName>
    </recommendedName>
</protein>
<dbReference type="SUPFAM" id="SSF50891">
    <property type="entry name" value="Cyclophilin-like"/>
    <property type="match status" value="1"/>
</dbReference>
<evidence type="ECO:0000313" key="2">
    <source>
        <dbReference type="EMBL" id="EEG55874.1"/>
    </source>
</evidence>
<dbReference type="InterPro" id="IPR029000">
    <property type="entry name" value="Cyclophilin-like_dom_sf"/>
</dbReference>
<dbReference type="Pfam" id="PF18050">
    <property type="entry name" value="Cyclophil_like2"/>
    <property type="match status" value="1"/>
</dbReference>
<reference evidence="2 3" key="1">
    <citation type="submission" date="2009-01" db="EMBL/GenBank/DDBJ databases">
        <authorList>
            <person name="Fulton L."/>
            <person name="Clifton S."/>
            <person name="Fulton B."/>
            <person name="Xu J."/>
            <person name="Minx P."/>
            <person name="Pepin K.H."/>
            <person name="Johnson M."/>
            <person name="Bhonagiri V."/>
            <person name="Nash W.E."/>
            <person name="Mardis E.R."/>
            <person name="Wilson R.K."/>
        </authorList>
    </citation>
    <scope>NUCLEOTIDE SEQUENCE [LARGE SCALE GENOMIC DNA]</scope>
    <source>
        <strain evidence="2 3">DSM 15981</strain>
    </source>
</reference>
<organism evidence="2 3">
    <name type="scientific">[Clostridium] asparagiforme DSM 15981</name>
    <dbReference type="NCBI Taxonomy" id="518636"/>
    <lineage>
        <taxon>Bacteria</taxon>
        <taxon>Bacillati</taxon>
        <taxon>Bacillota</taxon>
        <taxon>Clostridia</taxon>
        <taxon>Lachnospirales</taxon>
        <taxon>Lachnospiraceae</taxon>
        <taxon>Enterocloster</taxon>
    </lineage>
</organism>
<feature type="non-terminal residue" evidence="2">
    <location>
        <position position="1"/>
    </location>
</feature>
<name>C0CYE0_9FIRM</name>